<name>A0A1V9A0V6_SACPI</name>
<keyword evidence="3" id="KW-1185">Reference proteome</keyword>
<comment type="caution">
    <text evidence="2">The sequence shown here is derived from an EMBL/GenBank/DDBJ whole genome shotgun (WGS) entry which is preliminary data.</text>
</comment>
<protein>
    <recommendedName>
        <fullName evidence="1">DUF6194 domain-containing protein</fullName>
    </recommendedName>
</protein>
<gene>
    <name evidence="2" type="ORF">B1813_14045</name>
</gene>
<accession>A0A1V9A0V6</accession>
<dbReference type="AlphaFoldDB" id="A0A1V9A0V6"/>
<dbReference type="InterPro" id="IPR045676">
    <property type="entry name" value="DUF6194"/>
</dbReference>
<feature type="domain" description="DUF6194" evidence="1">
    <location>
        <begin position="1"/>
        <end position="149"/>
    </location>
</feature>
<dbReference type="STRING" id="1962155.B1813_14045"/>
<sequence length="154" mass="17091">MNLNTVVRHLVDTFDATTTVEHEGDTFFYYAPDGRPDIARTMPFATIITGDDTDTVSRLDSPGAFRLNIGLTKATYVSLLGPAPTRRDDRGVLDTGVDYAARDVLLPHPFYASQYWVCVVEPSEATLRRVHDLLVEAHGFAVRRHENRAARASG</sequence>
<evidence type="ECO:0000313" key="3">
    <source>
        <dbReference type="Proteomes" id="UP000192591"/>
    </source>
</evidence>
<organism evidence="2 3">
    <name type="scientific">Saccharomonospora piscinae</name>
    <dbReference type="NCBI Taxonomy" id="687388"/>
    <lineage>
        <taxon>Bacteria</taxon>
        <taxon>Bacillati</taxon>
        <taxon>Actinomycetota</taxon>
        <taxon>Actinomycetes</taxon>
        <taxon>Pseudonocardiales</taxon>
        <taxon>Pseudonocardiaceae</taxon>
        <taxon>Saccharomonospora</taxon>
    </lineage>
</organism>
<dbReference type="RefSeq" id="WP_081192683.1">
    <property type="nucleotide sequence ID" value="NZ_MWIH01000006.1"/>
</dbReference>
<evidence type="ECO:0000259" key="1">
    <source>
        <dbReference type="Pfam" id="PF19694"/>
    </source>
</evidence>
<dbReference type="EMBL" id="MWIH01000006">
    <property type="protein sequence ID" value="OQO90668.1"/>
    <property type="molecule type" value="Genomic_DNA"/>
</dbReference>
<evidence type="ECO:0000313" key="2">
    <source>
        <dbReference type="EMBL" id="OQO90668.1"/>
    </source>
</evidence>
<proteinExistence type="predicted"/>
<dbReference type="Pfam" id="PF19694">
    <property type="entry name" value="DUF6194"/>
    <property type="match status" value="1"/>
</dbReference>
<reference evidence="2 3" key="1">
    <citation type="submission" date="2017-02" db="EMBL/GenBank/DDBJ databases">
        <title>Draft genome of Saccharomonospora sp. 154.</title>
        <authorList>
            <person name="Alonso-Carmona G.S."/>
            <person name="De La Haba R."/>
            <person name="Vera-Gargallo B."/>
            <person name="Sandoval-Trujillo A.H."/>
            <person name="Ramirez-Duran N."/>
            <person name="Ventosa A."/>
        </authorList>
    </citation>
    <scope>NUCLEOTIDE SEQUENCE [LARGE SCALE GENOMIC DNA]</scope>
    <source>
        <strain evidence="2 3">LRS4.154</strain>
    </source>
</reference>
<dbReference type="Proteomes" id="UP000192591">
    <property type="component" value="Unassembled WGS sequence"/>
</dbReference>